<dbReference type="PANTHER" id="PTHR39179:SF3">
    <property type="entry name" value="COTS-RELATED PROTEIN"/>
    <property type="match status" value="1"/>
</dbReference>
<dbReference type="NCBIfam" id="TIGR02904">
    <property type="entry name" value="spore_ysxE"/>
    <property type="match status" value="1"/>
</dbReference>
<keyword evidence="3" id="KW-1185">Reference proteome</keyword>
<name>A0A7V9Z445_9BACL</name>
<feature type="domain" description="Aminoglycoside phosphotransferase" evidence="1">
    <location>
        <begin position="80"/>
        <end position="261"/>
    </location>
</feature>
<keyword evidence="2" id="KW-0946">Virion</keyword>
<dbReference type="Pfam" id="PF01636">
    <property type="entry name" value="APH"/>
    <property type="match status" value="1"/>
</dbReference>
<dbReference type="GO" id="GO:0042601">
    <property type="term" value="C:endospore-forming forespore"/>
    <property type="evidence" value="ECO:0007669"/>
    <property type="project" value="TreeGrafter"/>
</dbReference>
<comment type="caution">
    <text evidence="2">The sequence shown here is derived from an EMBL/GenBank/DDBJ whole genome shotgun (WGS) entry which is preliminary data.</text>
</comment>
<dbReference type="InterPro" id="IPR047175">
    <property type="entry name" value="CotS-like"/>
</dbReference>
<dbReference type="PANTHER" id="PTHR39179">
    <property type="entry name" value="SPORE COAT PROTEIN I"/>
    <property type="match status" value="1"/>
</dbReference>
<accession>A0A7V9Z445</accession>
<dbReference type="InterPro" id="IPR011009">
    <property type="entry name" value="Kinase-like_dom_sf"/>
</dbReference>
<evidence type="ECO:0000313" key="2">
    <source>
        <dbReference type="EMBL" id="MBA2873679.1"/>
    </source>
</evidence>
<organism evidence="2 3">
    <name type="scientific">Thermaerobacillus caldiproteolyticus</name>
    <dbReference type="NCBI Taxonomy" id="247480"/>
    <lineage>
        <taxon>Bacteria</taxon>
        <taxon>Bacillati</taxon>
        <taxon>Bacillota</taxon>
        <taxon>Bacilli</taxon>
        <taxon>Bacillales</taxon>
        <taxon>Anoxybacillaceae</taxon>
        <taxon>Thermaerobacillus</taxon>
    </lineage>
</organism>
<dbReference type="InterPro" id="IPR002575">
    <property type="entry name" value="Aminoglycoside_PTrfase"/>
</dbReference>
<reference evidence="2 3" key="1">
    <citation type="submission" date="2020-07" db="EMBL/GenBank/DDBJ databases">
        <title>Genomic Encyclopedia of Type Strains, Phase IV (KMG-IV): sequencing the most valuable type-strain genomes for metagenomic binning, comparative biology and taxonomic classification.</title>
        <authorList>
            <person name="Goeker M."/>
        </authorList>
    </citation>
    <scope>NUCLEOTIDE SEQUENCE [LARGE SCALE GENOMIC DNA]</scope>
    <source>
        <strain evidence="2 3">DSM 15730</strain>
    </source>
</reference>
<dbReference type="Proteomes" id="UP000523087">
    <property type="component" value="Unassembled WGS sequence"/>
</dbReference>
<evidence type="ECO:0000259" key="1">
    <source>
        <dbReference type="Pfam" id="PF01636"/>
    </source>
</evidence>
<dbReference type="EMBL" id="JACDUT010000001">
    <property type="protein sequence ID" value="MBA2873679.1"/>
    <property type="molecule type" value="Genomic_DNA"/>
</dbReference>
<dbReference type="SUPFAM" id="SSF56112">
    <property type="entry name" value="Protein kinase-like (PK-like)"/>
    <property type="match status" value="1"/>
</dbReference>
<evidence type="ECO:0000313" key="3">
    <source>
        <dbReference type="Proteomes" id="UP000523087"/>
    </source>
</evidence>
<dbReference type="AlphaFoldDB" id="A0A7V9Z445"/>
<dbReference type="Gene3D" id="3.90.1200.10">
    <property type="match status" value="1"/>
</dbReference>
<protein>
    <submittedName>
        <fullName evidence="2">Spore coat protein YsxE</fullName>
    </submittedName>
</protein>
<dbReference type="InterPro" id="IPR014253">
    <property type="entry name" value="Spore_coat_YsxE"/>
</dbReference>
<sequence length="342" mass="41670">MNRELLELYRPILQQYGLQAHRIDHVGKVKKVYTNVGVFALKEIKHDRQIQTVQQAYSLYTKQSVPLYLSRQGTPFVFYQGQYYYLMPWITQGTNPERGERIRSFFRDLAYLHRQSLKEVDVKEEEITHYYEARKSEWEKQRTFLQSYVEQCEHEWYMSPFQLQVCTYFHETMQAYWFAETQLEKWYEKIKETKKWRMVFIHGNALLSHYVHDEKGNRYFLSWERACWASPLADLFTSLYHHVRTSHPIGDEWIDGVVEYEQQLSILDEEQAFFFSHLAQPDSMYRFVSQYATERQKERSERDYVSRLHRRYWAMKNIEYIVMRLIQIKEAKQAEEQSEVSL</sequence>
<keyword evidence="2" id="KW-0167">Capsid protein</keyword>
<dbReference type="RefSeq" id="WP_181554595.1">
    <property type="nucleotide sequence ID" value="NZ_JACDUT010000001.1"/>
</dbReference>
<dbReference type="Gene3D" id="3.30.200.20">
    <property type="entry name" value="Phosphorylase Kinase, domain 1"/>
    <property type="match status" value="1"/>
</dbReference>
<proteinExistence type="predicted"/>
<gene>
    <name evidence="2" type="ORF">HNR31_000431</name>
</gene>